<dbReference type="Pfam" id="PF13458">
    <property type="entry name" value="Peripla_BP_6"/>
    <property type="match status" value="1"/>
</dbReference>
<evidence type="ECO:0000256" key="2">
    <source>
        <dbReference type="ARBA" id="ARBA00022729"/>
    </source>
</evidence>
<reference evidence="5" key="1">
    <citation type="submission" date="2022-03" db="EMBL/GenBank/DDBJ databases">
        <title>Complete genome sequence of Caldinitratiruptor microaerophilus.</title>
        <authorList>
            <person name="Mukaiyama R."/>
            <person name="Nishiyama T."/>
            <person name="Ueda K."/>
        </authorList>
    </citation>
    <scope>NUCLEOTIDE SEQUENCE</scope>
    <source>
        <strain evidence="5">JCM 16183</strain>
    </source>
</reference>
<dbReference type="InterPro" id="IPR051010">
    <property type="entry name" value="BCAA_transport"/>
</dbReference>
<accession>A0AA35CQ13</accession>
<dbReference type="KEGG" id="cmic:caldi_29460"/>
<sequence>MKRWVALLAVVAMGVLAGCGGQSQKPAASSQPASGSQQQPAAQGGGEKVIKIGLIAPLTGDVKTFGESTKNGFLLALEQAGFKAGDYKIEYTIADDRNDATEGVNIATKMITQDKVKAIVGSVTSKVTIPVSEIANQNKVVLVTGTATNPKVTVGEDGKRKPFAFRACFIDPFQGTVGARFALDNLKVKTAAIIYDKGNDYTVGLAQFFKEAFEKGGGKVVAEETYTEKDTDFSAILTKVAQAKPEMLYLPDYYQKVSLIGKQAKEKGLNVPMMGGDGWDSAELDYQALAGGYFTNHYSSDDPREEVQKFVKDYQGKYGSKPDALAALAYDATNILLEGIRRANSDDTEKIREAIQGLKDFGTVSGKVTFDQNGNPIKPAVILQVQPDKTQKYIATVNP</sequence>
<organism evidence="5 6">
    <name type="scientific">Caldinitratiruptor microaerophilus</name>
    <dbReference type="NCBI Taxonomy" id="671077"/>
    <lineage>
        <taxon>Bacteria</taxon>
        <taxon>Bacillati</taxon>
        <taxon>Bacillota</taxon>
        <taxon>Clostridia</taxon>
        <taxon>Eubacteriales</taxon>
        <taxon>Symbiobacteriaceae</taxon>
        <taxon>Caldinitratiruptor</taxon>
    </lineage>
</organism>
<feature type="domain" description="Leucine-binding protein" evidence="4">
    <location>
        <begin position="50"/>
        <end position="388"/>
    </location>
</feature>
<name>A0AA35CQ13_9FIRM</name>
<dbReference type="InterPro" id="IPR028081">
    <property type="entry name" value="Leu-bd"/>
</dbReference>
<dbReference type="RefSeq" id="WP_264842479.1">
    <property type="nucleotide sequence ID" value="NZ_AP025628.1"/>
</dbReference>
<dbReference type="EMBL" id="AP025628">
    <property type="protein sequence ID" value="BDG61856.1"/>
    <property type="molecule type" value="Genomic_DNA"/>
</dbReference>
<dbReference type="Gene3D" id="3.40.50.2300">
    <property type="match status" value="2"/>
</dbReference>
<keyword evidence="6" id="KW-1185">Reference proteome</keyword>
<evidence type="ECO:0000313" key="5">
    <source>
        <dbReference type="EMBL" id="BDG61856.1"/>
    </source>
</evidence>
<evidence type="ECO:0000313" key="6">
    <source>
        <dbReference type="Proteomes" id="UP001163687"/>
    </source>
</evidence>
<dbReference type="PANTHER" id="PTHR30483">
    <property type="entry name" value="LEUCINE-SPECIFIC-BINDING PROTEIN"/>
    <property type="match status" value="1"/>
</dbReference>
<dbReference type="PROSITE" id="PS51257">
    <property type="entry name" value="PROKAR_LIPOPROTEIN"/>
    <property type="match status" value="1"/>
</dbReference>
<dbReference type="Proteomes" id="UP001163687">
    <property type="component" value="Chromosome"/>
</dbReference>
<gene>
    <name evidence="5" type="ORF">caldi_29460</name>
</gene>
<evidence type="ECO:0000259" key="4">
    <source>
        <dbReference type="Pfam" id="PF13458"/>
    </source>
</evidence>
<dbReference type="AlphaFoldDB" id="A0AA35CQ13"/>
<comment type="similarity">
    <text evidence="1">Belongs to the leucine-binding protein family.</text>
</comment>
<dbReference type="CDD" id="cd06347">
    <property type="entry name" value="PBP1_ABC_LivK_ligand_binding-like"/>
    <property type="match status" value="1"/>
</dbReference>
<evidence type="ECO:0000256" key="1">
    <source>
        <dbReference type="ARBA" id="ARBA00010062"/>
    </source>
</evidence>
<dbReference type="PANTHER" id="PTHR30483:SF6">
    <property type="entry name" value="PERIPLASMIC BINDING PROTEIN OF ABC TRANSPORTER FOR NATURAL AMINO ACIDS"/>
    <property type="match status" value="1"/>
</dbReference>
<proteinExistence type="inferred from homology"/>
<feature type="signal peptide" evidence="3">
    <location>
        <begin position="1"/>
        <end position="17"/>
    </location>
</feature>
<feature type="chain" id="PRO_5041336747" evidence="3">
    <location>
        <begin position="18"/>
        <end position="399"/>
    </location>
</feature>
<protein>
    <submittedName>
        <fullName evidence="5">Ethanolamine utilization protein EutJ</fullName>
    </submittedName>
</protein>
<dbReference type="SUPFAM" id="SSF53822">
    <property type="entry name" value="Periplasmic binding protein-like I"/>
    <property type="match status" value="1"/>
</dbReference>
<keyword evidence="2 3" id="KW-0732">Signal</keyword>
<evidence type="ECO:0000256" key="3">
    <source>
        <dbReference type="SAM" id="SignalP"/>
    </source>
</evidence>
<dbReference type="InterPro" id="IPR028082">
    <property type="entry name" value="Peripla_BP_I"/>
</dbReference>